<keyword evidence="1" id="KW-0732">Signal</keyword>
<gene>
    <name evidence="2" type="ORF">VRS74_05115</name>
</gene>
<name>A0ABU7GD82_9SPHN</name>
<proteinExistence type="predicted"/>
<dbReference type="PROSITE" id="PS51257">
    <property type="entry name" value="PROKAR_LIPOPROTEIN"/>
    <property type="match status" value="1"/>
</dbReference>
<dbReference type="EMBL" id="JAZDQV010000004">
    <property type="protein sequence ID" value="MEE1877062.1"/>
    <property type="molecule type" value="Genomic_DNA"/>
</dbReference>
<comment type="caution">
    <text evidence="2">The sequence shown here is derived from an EMBL/GenBank/DDBJ whole genome shotgun (WGS) entry which is preliminary data.</text>
</comment>
<sequence length="295" mass="31255">MPQFLRRCLLLLIGMASCLAFAPSPAQAQMRMCGPGETPVAVDTSNPSAHVPLCPGNGGEAVAVAESHAAFAWHVDAADIWVDGDYTGPNNAGPAKALAACARAMGEGCVSGGEWSNSYMEFYRNARGELFSAWANDKNAVKKAQADCRGDAILACERTHRLGSNTSERFPGVEVRKSYLVAAWVKGLVGYDGKLYIASGQPTYAAAAGMAILACGKANPERECGVQGYTDNGVMQVYLLGADHAAVVESSGDRARRSAQGWCKRSKAKPCTMQAQYDARRQGLFVHEFEPAPAG</sequence>
<evidence type="ECO:0000256" key="1">
    <source>
        <dbReference type="SAM" id="SignalP"/>
    </source>
</evidence>
<organism evidence="2 3">
    <name type="scientific">Altererythrobacter litoralis</name>
    <dbReference type="NCBI Taxonomy" id="3113904"/>
    <lineage>
        <taxon>Bacteria</taxon>
        <taxon>Pseudomonadati</taxon>
        <taxon>Pseudomonadota</taxon>
        <taxon>Alphaproteobacteria</taxon>
        <taxon>Sphingomonadales</taxon>
        <taxon>Erythrobacteraceae</taxon>
        <taxon>Altererythrobacter</taxon>
    </lineage>
</organism>
<dbReference type="Proteomes" id="UP001343492">
    <property type="component" value="Unassembled WGS sequence"/>
</dbReference>
<evidence type="ECO:0008006" key="4">
    <source>
        <dbReference type="Google" id="ProtNLM"/>
    </source>
</evidence>
<accession>A0ABU7GD82</accession>
<protein>
    <recommendedName>
        <fullName evidence="4">DUF4189 domain-containing protein</fullName>
    </recommendedName>
</protein>
<reference evidence="2 3" key="1">
    <citation type="submission" date="2024-01" db="EMBL/GenBank/DDBJ databases">
        <title>The genome sequence of Erythrobacteraceae sp. strain 1XM1-14.</title>
        <authorList>
            <person name="Liu Y."/>
        </authorList>
    </citation>
    <scope>NUCLEOTIDE SEQUENCE [LARGE SCALE GENOMIC DNA]</scope>
    <source>
        <strain evidence="2 3">1XM1-14</strain>
    </source>
</reference>
<feature type="chain" id="PRO_5045569147" description="DUF4189 domain-containing protein" evidence="1">
    <location>
        <begin position="29"/>
        <end position="295"/>
    </location>
</feature>
<dbReference type="RefSeq" id="WP_354144172.1">
    <property type="nucleotide sequence ID" value="NZ_JAZDQV010000004.1"/>
</dbReference>
<evidence type="ECO:0000313" key="2">
    <source>
        <dbReference type="EMBL" id="MEE1877062.1"/>
    </source>
</evidence>
<keyword evidence="3" id="KW-1185">Reference proteome</keyword>
<feature type="signal peptide" evidence="1">
    <location>
        <begin position="1"/>
        <end position="28"/>
    </location>
</feature>
<evidence type="ECO:0000313" key="3">
    <source>
        <dbReference type="Proteomes" id="UP001343492"/>
    </source>
</evidence>